<name>A0ABN9L098_9NEOB</name>
<sequence length="59" mass="6768">MAQMVSLLCTMDTLSPQKSPLKMSWRPSTSMHLLKMSIRLSCLLKTTVTFNSRRKLLII</sequence>
<keyword evidence="2" id="KW-1185">Reference proteome</keyword>
<evidence type="ECO:0000313" key="1">
    <source>
        <dbReference type="EMBL" id="CAJ0928497.1"/>
    </source>
</evidence>
<evidence type="ECO:0000313" key="2">
    <source>
        <dbReference type="Proteomes" id="UP001176940"/>
    </source>
</evidence>
<dbReference type="EMBL" id="CAUEEQ010005258">
    <property type="protein sequence ID" value="CAJ0928497.1"/>
    <property type="molecule type" value="Genomic_DNA"/>
</dbReference>
<proteinExistence type="predicted"/>
<gene>
    <name evidence="1" type="ORF">RIMI_LOCUS3486971</name>
</gene>
<reference evidence="1" key="1">
    <citation type="submission" date="2023-07" db="EMBL/GenBank/DDBJ databases">
        <authorList>
            <person name="Stuckert A."/>
        </authorList>
    </citation>
    <scope>NUCLEOTIDE SEQUENCE</scope>
</reference>
<accession>A0ABN9L098</accession>
<organism evidence="1 2">
    <name type="scientific">Ranitomeya imitator</name>
    <name type="common">mimic poison frog</name>
    <dbReference type="NCBI Taxonomy" id="111125"/>
    <lineage>
        <taxon>Eukaryota</taxon>
        <taxon>Metazoa</taxon>
        <taxon>Chordata</taxon>
        <taxon>Craniata</taxon>
        <taxon>Vertebrata</taxon>
        <taxon>Euteleostomi</taxon>
        <taxon>Amphibia</taxon>
        <taxon>Batrachia</taxon>
        <taxon>Anura</taxon>
        <taxon>Neobatrachia</taxon>
        <taxon>Hyloidea</taxon>
        <taxon>Dendrobatidae</taxon>
        <taxon>Dendrobatinae</taxon>
        <taxon>Ranitomeya</taxon>
    </lineage>
</organism>
<comment type="caution">
    <text evidence="1">The sequence shown here is derived from an EMBL/GenBank/DDBJ whole genome shotgun (WGS) entry which is preliminary data.</text>
</comment>
<dbReference type="Proteomes" id="UP001176940">
    <property type="component" value="Unassembled WGS sequence"/>
</dbReference>
<protein>
    <submittedName>
        <fullName evidence="1">Uncharacterized protein</fullName>
    </submittedName>
</protein>